<organism evidence="5">
    <name type="scientific">Deinococcus sp. VB142</name>
    <dbReference type="NCBI Taxonomy" id="3112952"/>
    <lineage>
        <taxon>Bacteria</taxon>
        <taxon>Thermotogati</taxon>
        <taxon>Deinococcota</taxon>
        <taxon>Deinococci</taxon>
        <taxon>Deinococcales</taxon>
        <taxon>Deinococcaceae</taxon>
        <taxon>Deinococcus</taxon>
    </lineage>
</organism>
<dbReference type="PANTHER" id="PTHR30055">
    <property type="entry name" value="HTH-TYPE TRANSCRIPTIONAL REGULATOR RUTR"/>
    <property type="match status" value="1"/>
</dbReference>
<evidence type="ECO:0000256" key="3">
    <source>
        <dbReference type="SAM" id="MobiDB-lite"/>
    </source>
</evidence>
<evidence type="ECO:0000256" key="1">
    <source>
        <dbReference type="ARBA" id="ARBA00023125"/>
    </source>
</evidence>
<protein>
    <submittedName>
        <fullName evidence="5">TetR/AcrR family transcriptional regulator</fullName>
    </submittedName>
</protein>
<name>A0AAU6Q574_9DEIO</name>
<gene>
    <name evidence="5" type="ORF">WDJ50_06115</name>
</gene>
<accession>A0AAU6Q574</accession>
<evidence type="ECO:0000259" key="4">
    <source>
        <dbReference type="PROSITE" id="PS50977"/>
    </source>
</evidence>
<dbReference type="RefSeq" id="WP_339097002.1">
    <property type="nucleotide sequence ID" value="NZ_CP149782.1"/>
</dbReference>
<dbReference type="InterPro" id="IPR050109">
    <property type="entry name" value="HTH-type_TetR-like_transc_reg"/>
</dbReference>
<dbReference type="GO" id="GO:0003700">
    <property type="term" value="F:DNA-binding transcription factor activity"/>
    <property type="evidence" value="ECO:0007669"/>
    <property type="project" value="TreeGrafter"/>
</dbReference>
<dbReference type="AlphaFoldDB" id="A0AAU6Q574"/>
<dbReference type="InterPro" id="IPR001647">
    <property type="entry name" value="HTH_TetR"/>
</dbReference>
<dbReference type="EMBL" id="CP149782">
    <property type="protein sequence ID" value="WYF45688.1"/>
    <property type="molecule type" value="Genomic_DNA"/>
</dbReference>
<feature type="DNA-binding region" description="H-T-H motif" evidence="2">
    <location>
        <begin position="41"/>
        <end position="60"/>
    </location>
</feature>
<dbReference type="GO" id="GO:0000976">
    <property type="term" value="F:transcription cis-regulatory region binding"/>
    <property type="evidence" value="ECO:0007669"/>
    <property type="project" value="TreeGrafter"/>
</dbReference>
<dbReference type="PRINTS" id="PR00455">
    <property type="entry name" value="HTHTETR"/>
</dbReference>
<dbReference type="PANTHER" id="PTHR30055:SF178">
    <property type="entry name" value="POSSIBLE TRANSCRIPTIONAL REGULATORY PROTEIN"/>
    <property type="match status" value="1"/>
</dbReference>
<dbReference type="SUPFAM" id="SSF46689">
    <property type="entry name" value="Homeodomain-like"/>
    <property type="match status" value="1"/>
</dbReference>
<sequence length="221" mass="25267">MSAGPSRPLRARSATEKSRRRDDILQAAERLWTAGVYTDLSMSQVAQEARLAKGTLYLYFDTKEELFLALLTDHLRTWLQELHTLLQDRRPQQPAEITATLLQSIQGKENLRRLLLLLNTVLARRLSPQTLLNFRRDLRHPYESVLSLLPCRPATSRLILGHFYALSSGWQHVADDYSFPGDTSSNWVVEGAFPYDEQFKLALEAAITRLMEQDAQTEARA</sequence>
<dbReference type="Pfam" id="PF00440">
    <property type="entry name" value="TetR_N"/>
    <property type="match status" value="1"/>
</dbReference>
<proteinExistence type="predicted"/>
<evidence type="ECO:0000313" key="5">
    <source>
        <dbReference type="EMBL" id="WYF45688.1"/>
    </source>
</evidence>
<keyword evidence="1 2" id="KW-0238">DNA-binding</keyword>
<dbReference type="PROSITE" id="PS50977">
    <property type="entry name" value="HTH_TETR_2"/>
    <property type="match status" value="1"/>
</dbReference>
<reference evidence="5" key="1">
    <citation type="submission" date="2024-03" db="EMBL/GenBank/DDBJ databases">
        <title>Deinococcus weizhi sp. nov., isolated from human skin.</title>
        <authorList>
            <person name="Wei Z."/>
            <person name="Tian F."/>
            <person name="Yang C."/>
            <person name="Xin L.T."/>
            <person name="Wen Z.J."/>
            <person name="Lan K.C."/>
            <person name="Yu L."/>
            <person name="Zhe W."/>
            <person name="Dan F.D."/>
            <person name="Jun W."/>
            <person name="Rui Z."/>
            <person name="Yong X.J."/>
            <person name="Ting Y."/>
            <person name="Wei X."/>
            <person name="Xu Z.G."/>
            <person name="Xin Z."/>
            <person name="Dong F.G."/>
            <person name="Ni X.M."/>
            <person name="Zheng M.G."/>
            <person name="Chun Y."/>
            <person name="Qian W.X."/>
        </authorList>
    </citation>
    <scope>NUCLEOTIDE SEQUENCE</scope>
    <source>
        <strain evidence="5">VB142</strain>
    </source>
</reference>
<dbReference type="InterPro" id="IPR009057">
    <property type="entry name" value="Homeodomain-like_sf"/>
</dbReference>
<feature type="region of interest" description="Disordered" evidence="3">
    <location>
        <begin position="1"/>
        <end position="21"/>
    </location>
</feature>
<dbReference type="Gene3D" id="1.10.357.10">
    <property type="entry name" value="Tetracycline Repressor, domain 2"/>
    <property type="match status" value="1"/>
</dbReference>
<evidence type="ECO:0000256" key="2">
    <source>
        <dbReference type="PROSITE-ProRule" id="PRU00335"/>
    </source>
</evidence>
<feature type="domain" description="HTH tetR-type" evidence="4">
    <location>
        <begin position="18"/>
        <end position="78"/>
    </location>
</feature>